<keyword evidence="14" id="KW-1185">Reference proteome</keyword>
<evidence type="ECO:0000256" key="9">
    <source>
        <dbReference type="ARBA" id="ARBA00023273"/>
    </source>
</evidence>
<dbReference type="Gene3D" id="3.40.250.10">
    <property type="entry name" value="Rhodanese-like domain"/>
    <property type="match status" value="1"/>
</dbReference>
<reference evidence="13" key="2">
    <citation type="submission" date="2015-02" db="UniProtKB">
        <authorList>
            <consortium name="EnsemblMetazoa"/>
        </authorList>
    </citation>
    <scope>IDENTIFICATION</scope>
</reference>
<protein>
    <recommendedName>
        <fullName evidence="12">Rhodanese domain-containing protein</fullName>
    </recommendedName>
</protein>
<feature type="domain" description="Rhodanese" evidence="12">
    <location>
        <begin position="108"/>
        <end position="204"/>
    </location>
</feature>
<keyword evidence="9" id="KW-0966">Cell projection</keyword>
<dbReference type="PANTHER" id="PTHR44390">
    <property type="entry name" value="CENTROSOMAL PROTEIN OF 41 KDA"/>
    <property type="match status" value="1"/>
</dbReference>
<dbReference type="eggNOG" id="ENOG502QR8A">
    <property type="taxonomic scope" value="Eukaryota"/>
</dbReference>
<dbReference type="GO" id="GO:0015031">
    <property type="term" value="P:protein transport"/>
    <property type="evidence" value="ECO:0007669"/>
    <property type="project" value="UniProtKB-KW"/>
</dbReference>
<evidence type="ECO:0000256" key="4">
    <source>
        <dbReference type="ARBA" id="ARBA00022490"/>
    </source>
</evidence>
<evidence type="ECO:0000256" key="11">
    <source>
        <dbReference type="SAM" id="MobiDB-lite"/>
    </source>
</evidence>
<keyword evidence="5" id="KW-0970">Cilium biogenesis/degradation</keyword>
<evidence type="ECO:0000313" key="14">
    <source>
        <dbReference type="Proteomes" id="UP000014500"/>
    </source>
</evidence>
<evidence type="ECO:0000313" key="13">
    <source>
        <dbReference type="EnsemblMetazoa" id="SMAR002290-PA"/>
    </source>
</evidence>
<feature type="compositionally biased region" description="Polar residues" evidence="11">
    <location>
        <begin position="61"/>
        <end position="80"/>
    </location>
</feature>
<evidence type="ECO:0000256" key="3">
    <source>
        <dbReference type="ARBA" id="ARBA00022448"/>
    </source>
</evidence>
<comment type="subcellular location">
    <subcellularLocation>
        <location evidence="1">Cytoplasm</location>
        <location evidence="1">Cytoskeleton</location>
        <location evidence="1">Cilium basal body</location>
    </subcellularLocation>
    <subcellularLocation>
        <location evidence="2">Cytoplasm</location>
        <location evidence="2">Cytoskeleton</location>
        <location evidence="2">Microtubule organizing center</location>
        <location evidence="2">Centrosome</location>
    </subcellularLocation>
</comment>
<evidence type="ECO:0000256" key="5">
    <source>
        <dbReference type="ARBA" id="ARBA00022794"/>
    </source>
</evidence>
<feature type="region of interest" description="Disordered" evidence="11">
    <location>
        <begin position="49"/>
        <end position="80"/>
    </location>
</feature>
<dbReference type="PANTHER" id="PTHR44390:SF1">
    <property type="entry name" value="CENTROSOMAL PROTEIN OF 41 KDA"/>
    <property type="match status" value="1"/>
</dbReference>
<dbReference type="GO" id="GO:0005813">
    <property type="term" value="C:centrosome"/>
    <property type="evidence" value="ECO:0007669"/>
    <property type="project" value="UniProtKB-SubCell"/>
</dbReference>
<feature type="region of interest" description="Disordered" evidence="11">
    <location>
        <begin position="1"/>
        <end position="26"/>
    </location>
</feature>
<dbReference type="InterPro" id="IPR051889">
    <property type="entry name" value="CEP41"/>
</dbReference>
<comment type="similarity">
    <text evidence="10">Belongs to the CEP41 family.</text>
</comment>
<organism evidence="13 14">
    <name type="scientific">Strigamia maritima</name>
    <name type="common">European centipede</name>
    <name type="synonym">Geophilus maritimus</name>
    <dbReference type="NCBI Taxonomy" id="126957"/>
    <lineage>
        <taxon>Eukaryota</taxon>
        <taxon>Metazoa</taxon>
        <taxon>Ecdysozoa</taxon>
        <taxon>Arthropoda</taxon>
        <taxon>Myriapoda</taxon>
        <taxon>Chilopoda</taxon>
        <taxon>Pleurostigmophora</taxon>
        <taxon>Geophilomorpha</taxon>
        <taxon>Linotaeniidae</taxon>
        <taxon>Strigamia</taxon>
    </lineage>
</organism>
<reference evidence="14" key="1">
    <citation type="submission" date="2011-05" db="EMBL/GenBank/DDBJ databases">
        <authorList>
            <person name="Richards S.R."/>
            <person name="Qu J."/>
            <person name="Jiang H."/>
            <person name="Jhangiani S.N."/>
            <person name="Agravi P."/>
            <person name="Goodspeed R."/>
            <person name="Gross S."/>
            <person name="Mandapat C."/>
            <person name="Jackson L."/>
            <person name="Mathew T."/>
            <person name="Pu L."/>
            <person name="Thornton R."/>
            <person name="Saada N."/>
            <person name="Wilczek-Boney K.B."/>
            <person name="Lee S."/>
            <person name="Kovar C."/>
            <person name="Wu Y."/>
            <person name="Scherer S.E."/>
            <person name="Worley K.C."/>
            <person name="Muzny D.M."/>
            <person name="Gibbs R."/>
        </authorList>
    </citation>
    <scope>NUCLEOTIDE SEQUENCE</scope>
    <source>
        <strain evidence="14">Brora</strain>
    </source>
</reference>
<evidence type="ECO:0000256" key="2">
    <source>
        <dbReference type="ARBA" id="ARBA00004300"/>
    </source>
</evidence>
<proteinExistence type="inferred from homology"/>
<dbReference type="PROSITE" id="PS50206">
    <property type="entry name" value="RHODANESE_3"/>
    <property type="match status" value="1"/>
</dbReference>
<accession>T1IMS7</accession>
<keyword evidence="6" id="KW-0653">Protein transport</keyword>
<evidence type="ECO:0000259" key="12">
    <source>
        <dbReference type="PROSITE" id="PS50206"/>
    </source>
</evidence>
<keyword evidence="7" id="KW-0969">Cilium</keyword>
<evidence type="ECO:0000256" key="7">
    <source>
        <dbReference type="ARBA" id="ARBA00023069"/>
    </source>
</evidence>
<evidence type="ECO:0000256" key="1">
    <source>
        <dbReference type="ARBA" id="ARBA00004120"/>
    </source>
</evidence>
<keyword evidence="3" id="KW-0813">Transport</keyword>
<dbReference type="AlphaFoldDB" id="T1IMS7"/>
<dbReference type="EnsemblMetazoa" id="SMAR002290-RA">
    <property type="protein sequence ID" value="SMAR002290-PA"/>
    <property type="gene ID" value="SMAR002290"/>
</dbReference>
<dbReference type="GO" id="GO:0036064">
    <property type="term" value="C:ciliary basal body"/>
    <property type="evidence" value="ECO:0007669"/>
    <property type="project" value="TreeGrafter"/>
</dbReference>
<evidence type="ECO:0000256" key="6">
    <source>
        <dbReference type="ARBA" id="ARBA00022927"/>
    </source>
</evidence>
<dbReference type="EMBL" id="JH431094">
    <property type="status" value="NOT_ANNOTATED_CDS"/>
    <property type="molecule type" value="Genomic_DNA"/>
</dbReference>
<dbReference type="SUPFAM" id="SSF52821">
    <property type="entry name" value="Rhodanese/Cell cycle control phosphatase"/>
    <property type="match status" value="1"/>
</dbReference>
<dbReference type="GO" id="GO:0060271">
    <property type="term" value="P:cilium assembly"/>
    <property type="evidence" value="ECO:0007669"/>
    <property type="project" value="TreeGrafter"/>
</dbReference>
<name>T1IMS7_STRMM</name>
<dbReference type="InterPro" id="IPR001763">
    <property type="entry name" value="Rhodanese-like_dom"/>
</dbReference>
<dbReference type="SMART" id="SM00450">
    <property type="entry name" value="RHOD"/>
    <property type="match status" value="1"/>
</dbReference>
<keyword evidence="8" id="KW-0206">Cytoskeleton</keyword>
<dbReference type="InterPro" id="IPR036873">
    <property type="entry name" value="Rhodanese-like_dom_sf"/>
</dbReference>
<dbReference type="STRING" id="126957.T1IMS7"/>
<dbReference type="PhylomeDB" id="T1IMS7"/>
<evidence type="ECO:0000256" key="8">
    <source>
        <dbReference type="ARBA" id="ARBA00023212"/>
    </source>
</evidence>
<dbReference type="Proteomes" id="UP000014500">
    <property type="component" value="Unassembled WGS sequence"/>
</dbReference>
<dbReference type="CDD" id="cd00158">
    <property type="entry name" value="RHOD"/>
    <property type="match status" value="1"/>
</dbReference>
<dbReference type="HOGENOM" id="CLU_063572_0_0_1"/>
<sequence length="248" mass="28025">MSHVKKPSDFALNKKMPDNPRYKNVKPVVDTGASLRRHLDTMEEMHRIEENSLSDRMNPPNLVSDNESNTNRPRTPKSTLQSVIGGVGEMDLYDDLPPENLGICKTDQDEPYLLLDTREQDDFALCHMITAENYPTSMLARTMNFESKSLLAFKNKEKKIIILYDEDETRAPKVATTLVQRGYDNVYMLSGGLKFALEKFPRGLITGVPTWGDHVQIPLPPHVSGPLRKEGTSMVANQEMQMIASLFT</sequence>
<keyword evidence="4" id="KW-0963">Cytoplasm</keyword>
<evidence type="ECO:0000256" key="10">
    <source>
        <dbReference type="ARBA" id="ARBA00038465"/>
    </source>
</evidence>
<dbReference type="Pfam" id="PF00581">
    <property type="entry name" value="Rhodanese"/>
    <property type="match status" value="1"/>
</dbReference>